<comment type="pathway">
    <text evidence="3">Cofactor biosynthesis; coenzyme A biosynthesis; CoA from (R)-pantothenate: step 5/5.</text>
</comment>
<evidence type="ECO:0000313" key="6">
    <source>
        <dbReference type="Proteomes" id="UP001596528"/>
    </source>
</evidence>
<evidence type="ECO:0000256" key="1">
    <source>
        <dbReference type="ARBA" id="ARBA00022741"/>
    </source>
</evidence>
<comment type="subcellular location">
    <subcellularLocation>
        <location evidence="3">Cytoplasm</location>
    </subcellularLocation>
</comment>
<dbReference type="NCBIfam" id="TIGR00152">
    <property type="entry name" value="dephospho-CoA kinase"/>
    <property type="match status" value="1"/>
</dbReference>
<protein>
    <recommendedName>
        <fullName evidence="3 4">Dephospho-CoA kinase</fullName>
        <ecNumber evidence="3 4">2.7.1.24</ecNumber>
    </recommendedName>
    <alternativeName>
        <fullName evidence="3">Dephosphocoenzyme A kinase</fullName>
    </alternativeName>
</protein>
<dbReference type="Proteomes" id="UP001596528">
    <property type="component" value="Unassembled WGS sequence"/>
</dbReference>
<feature type="binding site" evidence="3">
    <location>
        <begin position="10"/>
        <end position="15"/>
    </location>
    <ligand>
        <name>ATP</name>
        <dbReference type="ChEBI" id="CHEBI:30616"/>
    </ligand>
</feature>
<keyword evidence="6" id="KW-1185">Reference proteome</keyword>
<organism evidence="5 6">
    <name type="scientific">Paenibacillus thermoaerophilus</name>
    <dbReference type="NCBI Taxonomy" id="1215385"/>
    <lineage>
        <taxon>Bacteria</taxon>
        <taxon>Bacillati</taxon>
        <taxon>Bacillota</taxon>
        <taxon>Bacilli</taxon>
        <taxon>Bacillales</taxon>
        <taxon>Paenibacillaceae</taxon>
        <taxon>Paenibacillus</taxon>
    </lineage>
</organism>
<evidence type="ECO:0000256" key="3">
    <source>
        <dbReference type="HAMAP-Rule" id="MF_00376"/>
    </source>
</evidence>
<accession>A0ABW2UZ10</accession>
<dbReference type="InterPro" id="IPR001977">
    <property type="entry name" value="Depp_CoAkinase"/>
</dbReference>
<dbReference type="PANTHER" id="PTHR10695">
    <property type="entry name" value="DEPHOSPHO-COA KINASE-RELATED"/>
    <property type="match status" value="1"/>
</dbReference>
<evidence type="ECO:0000313" key="5">
    <source>
        <dbReference type="EMBL" id="MFC7749142.1"/>
    </source>
</evidence>
<dbReference type="GO" id="GO:0004140">
    <property type="term" value="F:dephospho-CoA kinase activity"/>
    <property type="evidence" value="ECO:0007669"/>
    <property type="project" value="UniProtKB-EC"/>
</dbReference>
<dbReference type="HAMAP" id="MF_00376">
    <property type="entry name" value="Dephospho_CoA_kinase"/>
    <property type="match status" value="1"/>
</dbReference>
<dbReference type="EC" id="2.7.1.24" evidence="3 4"/>
<keyword evidence="2 3" id="KW-0067">ATP-binding</keyword>
<dbReference type="InterPro" id="IPR027417">
    <property type="entry name" value="P-loop_NTPase"/>
</dbReference>
<keyword evidence="3 5" id="KW-0418">Kinase</keyword>
<reference evidence="6" key="1">
    <citation type="journal article" date="2019" name="Int. J. Syst. Evol. Microbiol.">
        <title>The Global Catalogue of Microorganisms (GCM) 10K type strain sequencing project: providing services to taxonomists for standard genome sequencing and annotation.</title>
        <authorList>
            <consortium name="The Broad Institute Genomics Platform"/>
            <consortium name="The Broad Institute Genome Sequencing Center for Infectious Disease"/>
            <person name="Wu L."/>
            <person name="Ma J."/>
        </authorList>
    </citation>
    <scope>NUCLEOTIDE SEQUENCE [LARGE SCALE GENOMIC DNA]</scope>
    <source>
        <strain evidence="6">JCM 18657</strain>
    </source>
</reference>
<dbReference type="SUPFAM" id="SSF52540">
    <property type="entry name" value="P-loop containing nucleoside triphosphate hydrolases"/>
    <property type="match status" value="1"/>
</dbReference>
<evidence type="ECO:0000256" key="2">
    <source>
        <dbReference type="ARBA" id="ARBA00022840"/>
    </source>
</evidence>
<keyword evidence="1 3" id="KW-0547">Nucleotide-binding</keyword>
<gene>
    <name evidence="3 5" type="primary">coaE</name>
    <name evidence="5" type="ORF">ACFQWB_04170</name>
</gene>
<comment type="function">
    <text evidence="3">Catalyzes the phosphorylation of the 3'-hydroxyl group of dephosphocoenzyme A to form coenzyme A.</text>
</comment>
<comment type="similarity">
    <text evidence="3">Belongs to the CoaE family.</text>
</comment>
<keyword evidence="3 5" id="KW-0808">Transferase</keyword>
<comment type="caution">
    <text evidence="5">The sequence shown here is derived from an EMBL/GenBank/DDBJ whole genome shotgun (WGS) entry which is preliminary data.</text>
</comment>
<sequence>MRIGLTGGIACGKSTVAAMLAARGAAIIDADRVAREVVEPGKPALAAVAAEFGPGVLDENGGLNRKALGAIVFADAKKRRKLESILHPAIRERMDKLAEEAEARDPDAIVIADIPLLYESGLQDRYERVLVVYVPPEIQLRRLMERDKLSEAEARSRLAAQWPIDRKRELADDVIDNSGTLEETERQLDAWWRKLVARS</sequence>
<dbReference type="EMBL" id="JBHTGQ010000009">
    <property type="protein sequence ID" value="MFC7749142.1"/>
    <property type="molecule type" value="Genomic_DNA"/>
</dbReference>
<dbReference type="NCBIfam" id="NF002879">
    <property type="entry name" value="PRK03333.1"/>
    <property type="match status" value="1"/>
</dbReference>
<name>A0ABW2UZ10_9BACL</name>
<dbReference type="CDD" id="cd02022">
    <property type="entry name" value="DPCK"/>
    <property type="match status" value="1"/>
</dbReference>
<evidence type="ECO:0000256" key="4">
    <source>
        <dbReference type="NCBIfam" id="TIGR00152"/>
    </source>
</evidence>
<dbReference type="Pfam" id="PF01121">
    <property type="entry name" value="CoaE"/>
    <property type="match status" value="1"/>
</dbReference>
<dbReference type="RefSeq" id="WP_138789313.1">
    <property type="nucleotide sequence ID" value="NZ_JBHTGQ010000009.1"/>
</dbReference>
<keyword evidence="3" id="KW-0173">Coenzyme A biosynthesis</keyword>
<comment type="catalytic activity">
    <reaction evidence="3">
        <text>3'-dephospho-CoA + ATP = ADP + CoA + H(+)</text>
        <dbReference type="Rhea" id="RHEA:18245"/>
        <dbReference type="ChEBI" id="CHEBI:15378"/>
        <dbReference type="ChEBI" id="CHEBI:30616"/>
        <dbReference type="ChEBI" id="CHEBI:57287"/>
        <dbReference type="ChEBI" id="CHEBI:57328"/>
        <dbReference type="ChEBI" id="CHEBI:456216"/>
        <dbReference type="EC" id="2.7.1.24"/>
    </reaction>
</comment>
<dbReference type="PROSITE" id="PS51219">
    <property type="entry name" value="DPCK"/>
    <property type="match status" value="1"/>
</dbReference>
<dbReference type="PANTHER" id="PTHR10695:SF46">
    <property type="entry name" value="BIFUNCTIONAL COENZYME A SYNTHASE-RELATED"/>
    <property type="match status" value="1"/>
</dbReference>
<dbReference type="Gene3D" id="3.40.50.300">
    <property type="entry name" value="P-loop containing nucleotide triphosphate hydrolases"/>
    <property type="match status" value="1"/>
</dbReference>
<proteinExistence type="inferred from homology"/>
<keyword evidence="3" id="KW-0963">Cytoplasm</keyword>